<dbReference type="PANTHER" id="PTHR43557:SF2">
    <property type="entry name" value="RIESKE DOMAIN-CONTAINING PROTEIN-RELATED"/>
    <property type="match status" value="1"/>
</dbReference>
<gene>
    <name evidence="7" type="ORF">YM304_02000</name>
</gene>
<dbReference type="InterPro" id="IPR023753">
    <property type="entry name" value="FAD/NAD-binding_dom"/>
</dbReference>
<dbReference type="KEGG" id="aym:YM304_02000"/>
<evidence type="ECO:0000256" key="4">
    <source>
        <dbReference type="ARBA" id="ARBA00023002"/>
    </source>
</evidence>
<evidence type="ECO:0000313" key="7">
    <source>
        <dbReference type="EMBL" id="BAN00514.1"/>
    </source>
</evidence>
<name>A0A6C7DUD2_ILUCY</name>
<evidence type="ECO:0000313" key="8">
    <source>
        <dbReference type="Proteomes" id="UP000011863"/>
    </source>
</evidence>
<dbReference type="Gene3D" id="3.30.390.30">
    <property type="match status" value="1"/>
</dbReference>
<feature type="domain" description="FAD/NAD(P)-binding" evidence="5">
    <location>
        <begin position="7"/>
        <end position="306"/>
    </location>
</feature>
<dbReference type="Pfam" id="PF07992">
    <property type="entry name" value="Pyr_redox_2"/>
    <property type="match status" value="1"/>
</dbReference>
<dbReference type="PANTHER" id="PTHR43557">
    <property type="entry name" value="APOPTOSIS-INDUCING FACTOR 1"/>
    <property type="match status" value="1"/>
</dbReference>
<organism evidence="7 8">
    <name type="scientific">Ilumatobacter coccineus (strain NBRC 103263 / KCTC 29153 / YM16-304)</name>
    <dbReference type="NCBI Taxonomy" id="1313172"/>
    <lineage>
        <taxon>Bacteria</taxon>
        <taxon>Bacillati</taxon>
        <taxon>Actinomycetota</taxon>
        <taxon>Acidimicrobiia</taxon>
        <taxon>Acidimicrobiales</taxon>
        <taxon>Ilumatobacteraceae</taxon>
        <taxon>Ilumatobacter</taxon>
    </lineage>
</organism>
<evidence type="ECO:0000259" key="6">
    <source>
        <dbReference type="Pfam" id="PF14759"/>
    </source>
</evidence>
<sequence length="409" mass="43478">MADQLEQVVVIGASLAGLRAAETLRSEGFEGTVTVVGAETHRPYDRPPLSKKLLAGEWEPDRIHLRQPDSFDELDVEWKLGVAASHLDLDARRVDLSDGTSLDFDGCIIATGAGCRRLPDQGRHAHVHEVRTVDDSMRLRAEIADGGRHVVVIGAGFIGLEVAATAKQLGNQVTVLEGASAPLIRGLGAEMGAAIGAMHEANGIDIRCDVRVDRLDPAGVLLEGGELVESDVVVVGIGVVPATKWLDDSGLEIRDGVVCDETLLAWRTDGSPVPGVYAAGDVLRWPNALFGEEMRIEHWTNAAEQGAAAARSMLAVAAGEAPEPYAPIPFFWSDQADIRIQFLGRAADDDEVLVGAGSIADGKFLTLYGREGKLHGALGVNAPRWVMPIRKLLLAGASWDEAVAHAATL</sequence>
<dbReference type="InterPro" id="IPR050446">
    <property type="entry name" value="FAD-oxidoreductase/Apoptosis"/>
</dbReference>
<accession>A0A6C7DUD2</accession>
<keyword evidence="2" id="KW-0285">Flavoprotein</keyword>
<dbReference type="SUPFAM" id="SSF51905">
    <property type="entry name" value="FAD/NAD(P)-binding domain"/>
    <property type="match status" value="2"/>
</dbReference>
<evidence type="ECO:0000256" key="3">
    <source>
        <dbReference type="ARBA" id="ARBA00022827"/>
    </source>
</evidence>
<reference evidence="7 8" key="1">
    <citation type="journal article" date="2013" name="Int. J. Syst. Evol. Microbiol.">
        <title>Ilumatobacter nonamiense sp. nov. and Ilumatobacter coccineum sp. nov., isolated from seashore sand.</title>
        <authorList>
            <person name="Matsumoto A."/>
            <person name="Kasai H."/>
            <person name="Matsuo Y."/>
            <person name="Shizuri Y."/>
            <person name="Ichikawa N."/>
            <person name="Fujita N."/>
            <person name="Omura S."/>
            <person name="Takahashi Y."/>
        </authorList>
    </citation>
    <scope>NUCLEOTIDE SEQUENCE [LARGE SCALE GENOMIC DNA]</scope>
    <source>
        <strain evidence="8">NBRC 103263 / KCTC 29153 / YM16-304</strain>
    </source>
</reference>
<dbReference type="EMBL" id="AP012057">
    <property type="protein sequence ID" value="BAN00514.1"/>
    <property type="molecule type" value="Genomic_DNA"/>
</dbReference>
<keyword evidence="8" id="KW-1185">Reference proteome</keyword>
<dbReference type="InterPro" id="IPR036188">
    <property type="entry name" value="FAD/NAD-bd_sf"/>
</dbReference>
<evidence type="ECO:0000256" key="1">
    <source>
        <dbReference type="ARBA" id="ARBA00001974"/>
    </source>
</evidence>
<dbReference type="InterPro" id="IPR028202">
    <property type="entry name" value="Reductase_C"/>
</dbReference>
<dbReference type="GO" id="GO:0005737">
    <property type="term" value="C:cytoplasm"/>
    <property type="evidence" value="ECO:0007669"/>
    <property type="project" value="TreeGrafter"/>
</dbReference>
<keyword evidence="3" id="KW-0274">FAD</keyword>
<keyword evidence="4" id="KW-0560">Oxidoreductase</keyword>
<dbReference type="Proteomes" id="UP000011863">
    <property type="component" value="Chromosome"/>
</dbReference>
<dbReference type="PRINTS" id="PR00411">
    <property type="entry name" value="PNDRDTASEI"/>
</dbReference>
<feature type="domain" description="Reductase C-terminal" evidence="6">
    <location>
        <begin position="330"/>
        <end position="404"/>
    </location>
</feature>
<protein>
    <submittedName>
        <fullName evidence="7">Ferredoxin reductase</fullName>
    </submittedName>
</protein>
<dbReference type="GO" id="GO:0016651">
    <property type="term" value="F:oxidoreductase activity, acting on NAD(P)H"/>
    <property type="evidence" value="ECO:0007669"/>
    <property type="project" value="TreeGrafter"/>
</dbReference>
<dbReference type="SUPFAM" id="SSF55424">
    <property type="entry name" value="FAD/NAD-linked reductases, dimerisation (C-terminal) domain"/>
    <property type="match status" value="1"/>
</dbReference>
<comment type="cofactor">
    <cofactor evidence="1">
        <name>FAD</name>
        <dbReference type="ChEBI" id="CHEBI:57692"/>
    </cofactor>
</comment>
<evidence type="ECO:0000256" key="2">
    <source>
        <dbReference type="ARBA" id="ARBA00022630"/>
    </source>
</evidence>
<proteinExistence type="predicted"/>
<dbReference type="InterPro" id="IPR016156">
    <property type="entry name" value="FAD/NAD-linked_Rdtase_dimer_sf"/>
</dbReference>
<evidence type="ECO:0000259" key="5">
    <source>
        <dbReference type="Pfam" id="PF07992"/>
    </source>
</evidence>
<dbReference type="Pfam" id="PF14759">
    <property type="entry name" value="Reductase_C"/>
    <property type="match status" value="1"/>
</dbReference>
<dbReference type="RefSeq" id="WP_015439762.1">
    <property type="nucleotide sequence ID" value="NC_020520.1"/>
</dbReference>
<dbReference type="AlphaFoldDB" id="A0A6C7DUD2"/>
<dbReference type="Gene3D" id="3.50.50.60">
    <property type="entry name" value="FAD/NAD(P)-binding domain"/>
    <property type="match status" value="2"/>
</dbReference>
<dbReference type="PRINTS" id="PR00368">
    <property type="entry name" value="FADPNR"/>
</dbReference>